<sequence length="369" mass="40241">MIEALRRHLARPAADDWLLLRPSDAGPWRWLHWRAGQLLAEGDWPPARHDETLRRALLVPATACSQFEVAAPPGVRPSEWPLLLEDRLLQPPEAVQVTCVGRHAGRLRLLVVERSRLTAWQQAAAEHGMRIERCWSEYQLLPDIAPGQTLVWPRDGYRCVAGLDEAGLPYWFAWPDPLGPWTSADGAQELPRQAPGGPGQPLASLADLTPGHRARRPSASSRGLRRLAALCAVCALAWGLAQLGQTYREGEQGRVRLAERLGGVTTPPQAEARLRRLQRDDQAAAFRQQQLAALGSAVDALLAAAPGVQLEALGFDGRHWTLTLSGADGSLSDGRRWDALGEALGMTATLEQDGTQLTARFDLDTGGDS</sequence>
<protein>
    <submittedName>
        <fullName evidence="2">Uncharacterized protein</fullName>
    </submittedName>
</protein>
<keyword evidence="3" id="KW-1185">Reference proteome</keyword>
<dbReference type="Gene3D" id="3.30.420.380">
    <property type="match status" value="1"/>
</dbReference>
<proteinExistence type="predicted"/>
<dbReference type="AlphaFoldDB" id="A0A5R9QG79"/>
<name>A0A5R9QG79_9GAMM</name>
<dbReference type="EMBL" id="QLAG01000007">
    <property type="protein sequence ID" value="TLX64141.1"/>
    <property type="molecule type" value="Genomic_DNA"/>
</dbReference>
<reference evidence="2 3" key="1">
    <citation type="journal article" date="2017" name="Eur. J. Clin. Microbiol. Infect. Dis.">
        <title>Uncommonly isolated clinical Pseudomonas: identification and phylogenetic assignation.</title>
        <authorList>
            <person name="Mulet M."/>
            <person name="Gomila M."/>
            <person name="Ramirez A."/>
            <person name="Cardew S."/>
            <person name="Moore E.R."/>
            <person name="Lalucat J."/>
            <person name="Garcia-Valdes E."/>
        </authorList>
    </citation>
    <scope>NUCLEOTIDE SEQUENCE [LARGE SCALE GENOMIC DNA]</scope>
    <source>
        <strain evidence="2 3">SD129</strain>
    </source>
</reference>
<organism evidence="2 3">
    <name type="scientific">Stutzerimonas nosocomialis</name>
    <dbReference type="NCBI Taxonomy" id="1056496"/>
    <lineage>
        <taxon>Bacteria</taxon>
        <taxon>Pseudomonadati</taxon>
        <taxon>Pseudomonadota</taxon>
        <taxon>Gammaproteobacteria</taxon>
        <taxon>Pseudomonadales</taxon>
        <taxon>Pseudomonadaceae</taxon>
        <taxon>Stutzerimonas</taxon>
    </lineage>
</organism>
<gene>
    <name evidence="2" type="ORF">DN820_07430</name>
</gene>
<dbReference type="InterPro" id="IPR043129">
    <property type="entry name" value="ATPase_NBD"/>
</dbReference>
<evidence type="ECO:0000313" key="3">
    <source>
        <dbReference type="Proteomes" id="UP000306753"/>
    </source>
</evidence>
<dbReference type="SUPFAM" id="SSF53067">
    <property type="entry name" value="Actin-like ATPase domain"/>
    <property type="match status" value="1"/>
</dbReference>
<evidence type="ECO:0000313" key="2">
    <source>
        <dbReference type="EMBL" id="TLX64141.1"/>
    </source>
</evidence>
<comment type="caution">
    <text evidence="2">The sequence shown here is derived from an EMBL/GenBank/DDBJ whole genome shotgun (WGS) entry which is preliminary data.</text>
</comment>
<dbReference type="Proteomes" id="UP000306753">
    <property type="component" value="Unassembled WGS sequence"/>
</dbReference>
<dbReference type="RefSeq" id="WP_138411313.1">
    <property type="nucleotide sequence ID" value="NZ_QLAG01000007.1"/>
</dbReference>
<evidence type="ECO:0000256" key="1">
    <source>
        <dbReference type="SAM" id="MobiDB-lite"/>
    </source>
</evidence>
<feature type="region of interest" description="Disordered" evidence="1">
    <location>
        <begin position="183"/>
        <end position="220"/>
    </location>
</feature>
<accession>A0A5R9QG79</accession>